<evidence type="ECO:0000256" key="6">
    <source>
        <dbReference type="SAM" id="MobiDB-lite"/>
    </source>
</evidence>
<dbReference type="FunFam" id="1.10.8.60:FF:000159">
    <property type="entry name" value="p-loop containing nucleoside triphosphate hydrolase protein"/>
    <property type="match status" value="1"/>
</dbReference>
<protein>
    <submittedName>
        <fullName evidence="8">NFX1-type zinc finger-containing protein 1</fullName>
    </submittedName>
</protein>
<dbReference type="Proteomes" id="UP000295703">
    <property type="component" value="Unassembled WGS sequence"/>
</dbReference>
<evidence type="ECO:0000256" key="4">
    <source>
        <dbReference type="ARBA" id="ARBA00022840"/>
    </source>
</evidence>
<dbReference type="Pfam" id="PF17866">
    <property type="entry name" value="AAA_lid_6"/>
    <property type="match status" value="2"/>
</dbReference>
<dbReference type="GO" id="GO:0005524">
    <property type="term" value="F:ATP binding"/>
    <property type="evidence" value="ECO:0007669"/>
    <property type="project" value="UniProtKB-KW"/>
</dbReference>
<dbReference type="SUPFAM" id="SSF52540">
    <property type="entry name" value="P-loop containing nucleoside triphosphate hydrolases"/>
    <property type="match status" value="4"/>
</dbReference>
<keyword evidence="4" id="KW-0067">ATP-binding</keyword>
<evidence type="ECO:0000256" key="1">
    <source>
        <dbReference type="ARBA" id="ARBA00010378"/>
    </source>
</evidence>
<dbReference type="InterPro" id="IPR003959">
    <property type="entry name" value="ATPase_AAA_core"/>
</dbReference>
<dbReference type="GO" id="GO:0016887">
    <property type="term" value="F:ATP hydrolysis activity"/>
    <property type="evidence" value="ECO:0007669"/>
    <property type="project" value="InterPro"/>
</dbReference>
<dbReference type="Pfam" id="PF13087">
    <property type="entry name" value="AAA_12"/>
    <property type="match status" value="1"/>
</dbReference>
<dbReference type="GO" id="GO:0004386">
    <property type="term" value="F:helicase activity"/>
    <property type="evidence" value="ECO:0007669"/>
    <property type="project" value="InterPro"/>
</dbReference>
<sequence length="2274" mass="254564">MVTVSSNQRRTDRLLKLFRNVTKGGKSIATAAEARLFLEAVRTHTSPVECLESVTATEAAKEALRHSIRIDTSVLFIRSDVLPFLDYLGDPAIKMVYNGQLLSQVLGIIVHPPFLWESLLAAYAEGKFDEANLRTFAWLCFELASLPQTDDSIISGISSALQQTPLQETQDHATRDVTYRIKKVLALRSLPCPDKDADAAGGRHDNDFANFRDISIFPTSDEFYSSVPPYFRRAAEVDATDHAERPRAHLDNQFRLLREDMLGELRDDLKVAIGRKKSRKNTPQILGHLAPVGMDTGDDRRGRFCTVLLTCKSGLESLTQLSQTSRGQYLKDHRSFLRHQSFGALCGDKHIVAFAFLMRDVDQLVKEPPVIALQFTNSEAFARALHALQSPNNLRFILVDTPVFAYQPVLECLQGMVEMPLDGCLLRDDSEYPSQVVHSTKIKTCVDQFEYMLAKDVKTVRIGSQPFELDESQIRAVLHALKSPVALIQGPPGTGKSFVGALVAKILLSDPDKRVLVLSYTNHALDQFLEDLTKIGILSDSMVRLGSKYNQVTEALSLDKLLRSEGRQQTRPPWEKINGAKAVMAEVRAEIDSACKALMREKALPLEVFNYLEFLDDAQDFYEAFRLPEQEDGFQMVGPEGNPQHKMGPDYLFQRWARGQDAGNLSAVLSQESKYIWVMTDDERSQHLDTWVKQLRREQIETIQRLAQRYDGAQREVDTLFDESKCALVQTKRLIGCTTTAAAKYKSLVKAAKPDVVLVEEAGEILEAHILTALHSATSQVILIGDHKQLRPKINNYALSVEKGDGYDLNRSLFERLILQDQDHITLQKQHRMHPEISDLVREMTYPQLLDDEKTLLRATPRGLGGRVTFINHSQPEDLACEIADRGDVGFKASKKNRYEAEMVLKIVKYLGQQGYKTDNIVVLTPYLGQLRLLKELLSKENDPVLNDMDSFELIRAGLMTAAAGKVKHGSGQIKLSTIDNYQGEESDIVIASMTRSNTRGDIGFMKAPERLNVLCSRARECLILVGNMETFMGSLQGKAVWLPFFSLLKEKDYLHDGLIVRCQQHPEKTALLTKPEDFGSKCPDGGCDKKCDALLSCEKHRCQMRCHRIADHSKAACHEQVQQTCDRGHVFTLRCSEQDVICPTCHQEDEDNRRRMKRDLQMEKDRLLAQKRYAEELQRMQDELDHERRKLRYAQEEDDQKRQLEQARADLKDIRETRTLAEAMREASKVNQQAPDVASAHEDTSTDDFLTPSGARAEWEDMKKQFGASSAPLDTLMGMTGLESVKEEFLSIKSKVDVAVRQNASLSKQRFGCTLLGNPGTGKTTVGRIYGQFLRSVGVIAGAKFEETSGSRLANEGVTGCKAMLEKMLNDGGGVVFIDEAYQLSSGNSRGGSAVLDFLLAEVENLTGRIVFVLAGYNKQMESFFAHNPGFPSRFPLEMKFADYSDSELLKIMHMELKKTYGGRMKWEDDLFMRIAIRRLGRGRGKEGFGNARAVQNLLDRVTGRQADRLRKERLAKVRSDDLLLTKEDLIGPEPSSALGKSEAWASLLKLIGLAAVKESVKALVDSLQTNYWRELAEEPILEYTLNKVFLGSPGTGKTTVAKLYGAILVDIGLLSNGEVIVKNPSDFVGDVIGGSEKQTKGILASTMGKVLVIDEAYGLYNGGGASDLRGTDQFRAAVVDTIVAEVQSVPGEDRCVLLLGYKDQMEKMFQNANPGLSRRFPMESAFTFEDFNQSELQNILEIKLKQSGFKATDQAKRVAMEMLDRTRNRPNFGNAGEVDILLDQAKVRHQKRLSSNQTDRVSTLEALDFDEDFDRAERADTNVVKLFEGTLGCEKIVAKLEGFQESVGSMKALGMDPKDHVPFNFIFRGPPGTGKTSTARKMGKVFFDMGFLSKAEVLDCSATDLIGSYVGHTGPKVQKLLDKALGRVLFIDEAYRLAGGRFAQEAIDELVDCMTKERYKGRLIIILAGYERDMSRLLSVNQGLSSRFQEVFDFPSLEPEDCFKLLVQLLQKQKLKAESGKPTNSMLLACLDNPTTQFRGDVVNNFARLTEQDGWGSARDVELLAKLVFKAALKARQGPCITITEDIVSKEMTAMFDERKTRKPHPKPQQTVDEELQNLAAPPTLRPSKMATRTATSSQQPQVKTPDDGQQKPADDSTRRGDDGSIRQVTRDAGVSDEDWEQLERDKKTEEEKQKKYDDLRKAQREASGAAREAILKQLIEEEARRQKEEAERKKAEKAGKCPAGYRWIKQAGGYRCAGGSHYVTDEQIARG</sequence>
<organism evidence="8 9">
    <name type="scientific">Colletotrichum trifolii</name>
    <dbReference type="NCBI Taxonomy" id="5466"/>
    <lineage>
        <taxon>Eukaryota</taxon>
        <taxon>Fungi</taxon>
        <taxon>Dikarya</taxon>
        <taxon>Ascomycota</taxon>
        <taxon>Pezizomycotina</taxon>
        <taxon>Sordariomycetes</taxon>
        <taxon>Hypocreomycetidae</taxon>
        <taxon>Glomerellales</taxon>
        <taxon>Glomerellaceae</taxon>
        <taxon>Colletotrichum</taxon>
        <taxon>Colletotrichum orbiculare species complex</taxon>
    </lineage>
</organism>
<dbReference type="PANTHER" id="PTHR43392:SF2">
    <property type="entry name" value="AAA-TYPE ATPASE FAMILY PROTEIN _ ANKYRIN REPEAT FAMILY PROTEIN"/>
    <property type="match status" value="1"/>
</dbReference>
<feature type="compositionally biased region" description="Basic and acidic residues" evidence="6">
    <location>
        <begin position="2147"/>
        <end position="2167"/>
    </location>
</feature>
<feature type="region of interest" description="Disordered" evidence="6">
    <location>
        <begin position="2099"/>
        <end position="2212"/>
    </location>
</feature>
<dbReference type="InterPro" id="IPR047187">
    <property type="entry name" value="SF1_C_Upf1"/>
</dbReference>
<dbReference type="EMBL" id="RYZW01000153">
    <property type="protein sequence ID" value="TDZ40772.1"/>
    <property type="molecule type" value="Genomic_DNA"/>
</dbReference>
<gene>
    <name evidence="8" type="primary">Znfx1</name>
    <name evidence="8" type="ORF">CTRI78_v010112</name>
</gene>
<dbReference type="FunFam" id="1.10.8.60:FF:000160">
    <property type="entry name" value="WGS project CABT00000000 data, contig 2.55"/>
    <property type="match status" value="1"/>
</dbReference>
<dbReference type="FunFam" id="3.40.50.300:FF:001660">
    <property type="entry name" value="NF-X1 finger and helicase protein, putative"/>
    <property type="match status" value="1"/>
</dbReference>
<evidence type="ECO:0000259" key="7">
    <source>
        <dbReference type="SMART" id="SM00382"/>
    </source>
</evidence>
<dbReference type="Gene3D" id="1.10.8.60">
    <property type="match status" value="2"/>
</dbReference>
<dbReference type="InterPro" id="IPR050773">
    <property type="entry name" value="CbxX/CfxQ_RuBisCO_ESX"/>
</dbReference>
<dbReference type="Pfam" id="PF13086">
    <property type="entry name" value="AAA_11"/>
    <property type="match status" value="1"/>
</dbReference>
<comment type="similarity">
    <text evidence="1">Belongs to the CbxX/CfxQ family.</text>
</comment>
<feature type="domain" description="AAA+ ATPase" evidence="7">
    <location>
        <begin position="1310"/>
        <end position="1444"/>
    </location>
</feature>
<dbReference type="InterPro" id="IPR000641">
    <property type="entry name" value="CbxX/CfxQ"/>
</dbReference>
<dbReference type="CDD" id="cd00009">
    <property type="entry name" value="AAA"/>
    <property type="match status" value="3"/>
</dbReference>
<dbReference type="InterPro" id="IPR041677">
    <property type="entry name" value="DNA2/NAM7_AAA_11"/>
</dbReference>
<feature type="coiled-coil region" evidence="5">
    <location>
        <begin position="1147"/>
        <end position="1225"/>
    </location>
</feature>
<keyword evidence="9" id="KW-1185">Reference proteome</keyword>
<dbReference type="CDD" id="cd17936">
    <property type="entry name" value="EEXXEc_NFX1"/>
    <property type="match status" value="1"/>
</dbReference>
<dbReference type="SMART" id="SM00382">
    <property type="entry name" value="AAA"/>
    <property type="match status" value="4"/>
</dbReference>
<evidence type="ECO:0000313" key="8">
    <source>
        <dbReference type="EMBL" id="TDZ40772.1"/>
    </source>
</evidence>
<feature type="compositionally biased region" description="Basic and acidic residues" evidence="6">
    <location>
        <begin position="2184"/>
        <end position="2207"/>
    </location>
</feature>
<evidence type="ECO:0000313" key="9">
    <source>
        <dbReference type="Proteomes" id="UP000295703"/>
    </source>
</evidence>
<dbReference type="CDD" id="cd06008">
    <property type="entry name" value="NF-X1-zinc-finger"/>
    <property type="match status" value="1"/>
</dbReference>
<dbReference type="InterPro" id="IPR041627">
    <property type="entry name" value="AAA_lid_6"/>
</dbReference>
<comment type="caution">
    <text evidence="8">The sequence shown here is derived from an EMBL/GenBank/DDBJ whole genome shotgun (WGS) entry which is preliminary data.</text>
</comment>
<feature type="domain" description="AAA+ ATPase" evidence="7">
    <location>
        <begin position="1585"/>
        <end position="1705"/>
    </location>
</feature>
<dbReference type="FunFam" id="3.40.50.300:FF:000216">
    <property type="entry name" value="Type VII secretion ATPase EccA"/>
    <property type="match status" value="3"/>
</dbReference>
<accession>A0A4R8QNW0</accession>
<dbReference type="Pfam" id="PF00004">
    <property type="entry name" value="AAA"/>
    <property type="match status" value="3"/>
</dbReference>
<dbReference type="PRINTS" id="PR00819">
    <property type="entry name" value="CBXCFQXSUPER"/>
</dbReference>
<keyword evidence="5" id="KW-0175">Coiled coil</keyword>
<reference evidence="8 9" key="1">
    <citation type="submission" date="2018-12" db="EMBL/GenBank/DDBJ databases">
        <title>Genome sequence and assembly of Colletotrichum trifolii.</title>
        <authorList>
            <person name="Gan P."/>
            <person name="Shirasu K."/>
        </authorList>
    </citation>
    <scope>NUCLEOTIDE SEQUENCE [LARGE SCALE GENOMIC DNA]</scope>
    <source>
        <strain evidence="8 9">543-2</strain>
    </source>
</reference>
<dbReference type="InterPro" id="IPR003593">
    <property type="entry name" value="AAA+_ATPase"/>
</dbReference>
<keyword evidence="2" id="KW-0547">Nucleotide-binding</keyword>
<feature type="domain" description="AAA+ ATPase" evidence="7">
    <location>
        <begin position="482"/>
        <end position="795"/>
    </location>
</feature>
<dbReference type="CDD" id="cd18808">
    <property type="entry name" value="SF1_C_Upf1"/>
    <property type="match status" value="1"/>
</dbReference>
<feature type="domain" description="AAA+ ATPase" evidence="7">
    <location>
        <begin position="1863"/>
        <end position="2000"/>
    </location>
</feature>
<dbReference type="STRING" id="5466.A0A4R8QNW0"/>
<dbReference type="Gene3D" id="3.40.50.300">
    <property type="entry name" value="P-loop containing nucleotide triphosphate hydrolases"/>
    <property type="match status" value="5"/>
</dbReference>
<keyword evidence="3" id="KW-0378">Hydrolase</keyword>
<evidence type="ECO:0000256" key="5">
    <source>
        <dbReference type="SAM" id="Coils"/>
    </source>
</evidence>
<evidence type="ECO:0000256" key="3">
    <source>
        <dbReference type="ARBA" id="ARBA00022806"/>
    </source>
</evidence>
<keyword evidence="3" id="KW-0347">Helicase</keyword>
<dbReference type="PANTHER" id="PTHR43392">
    <property type="entry name" value="AAA-TYPE ATPASE FAMILY PROTEIN / ANKYRIN REPEAT FAMILY PROTEIN"/>
    <property type="match status" value="1"/>
</dbReference>
<name>A0A4R8QNW0_COLTR</name>
<evidence type="ECO:0000256" key="2">
    <source>
        <dbReference type="ARBA" id="ARBA00022741"/>
    </source>
</evidence>
<proteinExistence type="inferred from homology"/>
<dbReference type="InterPro" id="IPR041679">
    <property type="entry name" value="DNA2/NAM7-like_C"/>
</dbReference>
<dbReference type="InterPro" id="IPR027417">
    <property type="entry name" value="P-loop_NTPase"/>
</dbReference>
<feature type="compositionally biased region" description="Polar residues" evidence="6">
    <location>
        <begin position="2133"/>
        <end position="2145"/>
    </location>
</feature>
<feature type="coiled-coil region" evidence="5">
    <location>
        <begin position="696"/>
        <end position="723"/>
    </location>
</feature>
<feature type="region of interest" description="Disordered" evidence="6">
    <location>
        <begin position="1226"/>
        <end position="1250"/>
    </location>
</feature>